<keyword evidence="1" id="KW-0472">Membrane</keyword>
<sequence>MTAFGFLTTRSSLATEHILAGIDRSFLGSVKDNFAALGFSSQGLEIIVWTVALACIAGGSVLLANHYVFRRKPSLPIGVIVAPEQVTDLLQAALDQRNKIEFSFSRDEQVSRPLHCSIEELSHSNLTLDAGDFVQAHQGWIARPVTCYFRVASRGGGGASQFYNFESEVAGIKKRSDGSTLITLPIPDSVRMQQKRIHLRMEPPLEYMLGMALWPEVHSKDGTLEQCLKCWGKPSLVHHAGETDMMRVANISAGGLRIDITRQSLKENGLDFEIGQRFYILTKLFDPDMKRKQKLWFVGRVQNRYEDFKTKDLEIGFKFIETGEISDPETMQITWTKIGGGGIDKLGNWIQRRHLELYRSRGIV</sequence>
<keyword evidence="1" id="KW-1133">Transmembrane helix</keyword>
<dbReference type="EMBL" id="AP017378">
    <property type="protein sequence ID" value="BBD07592.1"/>
    <property type="molecule type" value="Genomic_DNA"/>
</dbReference>
<dbReference type="KEGG" id="dfl:DFE_0866"/>
<gene>
    <name evidence="2" type="ORF">DFE_0866</name>
</gene>
<dbReference type="OrthoDB" id="5470063at2"/>
<dbReference type="Proteomes" id="UP000269883">
    <property type="component" value="Chromosome"/>
</dbReference>
<protein>
    <recommendedName>
        <fullName evidence="4">Type IV pilus assembly PilZ</fullName>
    </recommendedName>
</protein>
<dbReference type="RefSeq" id="WP_126376978.1">
    <property type="nucleotide sequence ID" value="NZ_AP017378.1"/>
</dbReference>
<organism evidence="2 3">
    <name type="scientific">Desulfovibrio ferrophilus</name>
    <dbReference type="NCBI Taxonomy" id="241368"/>
    <lineage>
        <taxon>Bacteria</taxon>
        <taxon>Pseudomonadati</taxon>
        <taxon>Thermodesulfobacteriota</taxon>
        <taxon>Desulfovibrionia</taxon>
        <taxon>Desulfovibrionales</taxon>
        <taxon>Desulfovibrionaceae</taxon>
        <taxon>Desulfovibrio</taxon>
    </lineage>
</organism>
<keyword evidence="3" id="KW-1185">Reference proteome</keyword>
<keyword evidence="1" id="KW-0812">Transmembrane</keyword>
<evidence type="ECO:0000256" key="1">
    <source>
        <dbReference type="SAM" id="Phobius"/>
    </source>
</evidence>
<reference evidence="2 3" key="1">
    <citation type="journal article" date="2018" name="Sci. Adv.">
        <title>Multi-heme cytochromes provide a pathway for survival in energy-limited environments.</title>
        <authorList>
            <person name="Deng X."/>
            <person name="Dohmae N."/>
            <person name="Nealson K.H."/>
            <person name="Hashimoto K."/>
            <person name="Okamoto A."/>
        </authorList>
    </citation>
    <scope>NUCLEOTIDE SEQUENCE [LARGE SCALE GENOMIC DNA]</scope>
    <source>
        <strain evidence="2 3">IS5</strain>
    </source>
</reference>
<name>A0A2Z6AWG9_9BACT</name>
<evidence type="ECO:0000313" key="3">
    <source>
        <dbReference type="Proteomes" id="UP000269883"/>
    </source>
</evidence>
<dbReference type="AlphaFoldDB" id="A0A2Z6AWG9"/>
<accession>A0A2Z6AWG9</accession>
<feature type="transmembrane region" description="Helical" evidence="1">
    <location>
        <begin position="46"/>
        <end position="64"/>
    </location>
</feature>
<evidence type="ECO:0008006" key="4">
    <source>
        <dbReference type="Google" id="ProtNLM"/>
    </source>
</evidence>
<evidence type="ECO:0000313" key="2">
    <source>
        <dbReference type="EMBL" id="BBD07592.1"/>
    </source>
</evidence>
<proteinExistence type="predicted"/>